<evidence type="ECO:0000313" key="2">
    <source>
        <dbReference type="EMBL" id="SEH59415.1"/>
    </source>
</evidence>
<evidence type="ECO:0000259" key="1">
    <source>
        <dbReference type="Pfam" id="PF04471"/>
    </source>
</evidence>
<dbReference type="Proteomes" id="UP000199215">
    <property type="component" value="Unassembled WGS sequence"/>
</dbReference>
<proteinExistence type="predicted"/>
<gene>
    <name evidence="2" type="ORF">SAMN05192561_11056</name>
</gene>
<name>A0A1H6JJP5_9EURY</name>
<dbReference type="InterPro" id="IPR007560">
    <property type="entry name" value="Restrct_endonuc_IV_Mrr"/>
</dbReference>
<keyword evidence="3" id="KW-1185">Reference proteome</keyword>
<keyword evidence="2" id="KW-0540">Nuclease</keyword>
<dbReference type="Pfam" id="PF04471">
    <property type="entry name" value="Mrr_cat"/>
    <property type="match status" value="1"/>
</dbReference>
<sequence length="290" mass="32712">MDNINLTDTELLKKLQEMDEYEFEELVADLWAKHGWSTTVTSGSNDGGVDVIAEKDTPFYQKQLIQAKRYSSRTKVGRPDIQQYSSLRHRTDNVDAVVVVTTSDFTPQAEAAAADLNVKTVNSERLISMITELKTDDLLQKYIPAETEHDSDVTLSEIRDRSKKDILNQAIRLSKQNSGTVSVGVYLDGSDSGYVISPQLTDDIYNLHGFINERNSIGQFDTQDWENIKSIANRNDLEVVGVDEERGGRLFVGRQGGRPPEADEILRTMREFLPEVFSVSPQFVDLFIQE</sequence>
<dbReference type="InterPro" id="IPR052906">
    <property type="entry name" value="Type_IV_Methyl-Rstrct_Enzyme"/>
</dbReference>
<dbReference type="GO" id="GO:0003677">
    <property type="term" value="F:DNA binding"/>
    <property type="evidence" value="ECO:0007669"/>
    <property type="project" value="InterPro"/>
</dbReference>
<dbReference type="InterPro" id="IPR011856">
    <property type="entry name" value="tRNA_endonuc-like_dom_sf"/>
</dbReference>
<dbReference type="AlphaFoldDB" id="A0A1H6JJP5"/>
<accession>A0A1H6JJP5</accession>
<dbReference type="Gene3D" id="3.40.1350.10">
    <property type="match status" value="1"/>
</dbReference>
<evidence type="ECO:0000313" key="3">
    <source>
        <dbReference type="Proteomes" id="UP000199215"/>
    </source>
</evidence>
<keyword evidence="2" id="KW-0378">Hydrolase</keyword>
<organism evidence="2 3">
    <name type="scientific">Halopenitus malekzadehii</name>
    <dbReference type="NCBI Taxonomy" id="1267564"/>
    <lineage>
        <taxon>Archaea</taxon>
        <taxon>Methanobacteriati</taxon>
        <taxon>Methanobacteriota</taxon>
        <taxon>Stenosarchaea group</taxon>
        <taxon>Halobacteria</taxon>
        <taxon>Halobacteriales</taxon>
        <taxon>Haloferacaceae</taxon>
        <taxon>Halopenitus</taxon>
    </lineage>
</organism>
<dbReference type="SUPFAM" id="SSF52980">
    <property type="entry name" value="Restriction endonuclease-like"/>
    <property type="match status" value="1"/>
</dbReference>
<dbReference type="GO" id="GO:0009307">
    <property type="term" value="P:DNA restriction-modification system"/>
    <property type="evidence" value="ECO:0007669"/>
    <property type="project" value="InterPro"/>
</dbReference>
<dbReference type="PANTHER" id="PTHR30015:SF7">
    <property type="entry name" value="TYPE IV METHYL-DIRECTED RESTRICTION ENZYME ECOKMRR"/>
    <property type="match status" value="1"/>
</dbReference>
<dbReference type="EMBL" id="FNWU01000010">
    <property type="protein sequence ID" value="SEH59415.1"/>
    <property type="molecule type" value="Genomic_DNA"/>
</dbReference>
<dbReference type="GO" id="GO:0015666">
    <property type="term" value="F:restriction endodeoxyribonuclease activity"/>
    <property type="evidence" value="ECO:0007669"/>
    <property type="project" value="TreeGrafter"/>
</dbReference>
<keyword evidence="2" id="KW-0255">Endonuclease</keyword>
<dbReference type="InterPro" id="IPR011335">
    <property type="entry name" value="Restrct_endonuc-II-like"/>
</dbReference>
<reference evidence="2 3" key="1">
    <citation type="submission" date="2016-10" db="EMBL/GenBank/DDBJ databases">
        <authorList>
            <person name="de Groot N.N."/>
        </authorList>
    </citation>
    <scope>NUCLEOTIDE SEQUENCE [LARGE SCALE GENOMIC DNA]</scope>
    <source>
        <strain evidence="2 3">IBRC-M10418</strain>
    </source>
</reference>
<dbReference type="PANTHER" id="PTHR30015">
    <property type="entry name" value="MRR RESTRICTION SYSTEM PROTEIN"/>
    <property type="match status" value="1"/>
</dbReference>
<feature type="domain" description="Restriction endonuclease type IV Mrr" evidence="1">
    <location>
        <begin position="15"/>
        <end position="130"/>
    </location>
</feature>
<protein>
    <submittedName>
        <fullName evidence="2">Restriction endonuclease</fullName>
    </submittedName>
</protein>